<sequence length="236" mass="26731">MFEELWVSVQDGAIPLERCPVSTKIPGQLTRFFATNYGEENLAKMTTSTTSFGEAPEVIRLVKDELTAVVREILGEEVNFNELLCIGNYPNMAMNWHKDREKGVGPVVASFSYGGTATMSFSMDRQHLVGRGRTNGAYLYDTIFPGCLGKRKRSLRKKRDEGRITEEEYKESFRALVDKIKMPSTKNPILQFPLPGAATVMIQVDKSLNQWFEYTVEHNGIARLVTTCRSIEHDEH</sequence>
<organism evidence="1 2">
    <name type="scientific">Apiospora hydei</name>
    <dbReference type="NCBI Taxonomy" id="1337664"/>
    <lineage>
        <taxon>Eukaryota</taxon>
        <taxon>Fungi</taxon>
        <taxon>Dikarya</taxon>
        <taxon>Ascomycota</taxon>
        <taxon>Pezizomycotina</taxon>
        <taxon>Sordariomycetes</taxon>
        <taxon>Xylariomycetidae</taxon>
        <taxon>Amphisphaeriales</taxon>
        <taxon>Apiosporaceae</taxon>
        <taxon>Apiospora</taxon>
    </lineage>
</organism>
<proteinExistence type="predicted"/>
<keyword evidence="2" id="KW-1185">Reference proteome</keyword>
<evidence type="ECO:0000313" key="1">
    <source>
        <dbReference type="EMBL" id="KAK8062439.1"/>
    </source>
</evidence>
<name>A0ABR1UU37_9PEZI</name>
<dbReference type="SUPFAM" id="SSF51197">
    <property type="entry name" value="Clavaminate synthase-like"/>
    <property type="match status" value="1"/>
</dbReference>
<evidence type="ECO:0000313" key="2">
    <source>
        <dbReference type="Proteomes" id="UP001433268"/>
    </source>
</evidence>
<dbReference type="EMBL" id="JAQQWN010000010">
    <property type="protein sequence ID" value="KAK8062439.1"/>
    <property type="molecule type" value="Genomic_DNA"/>
</dbReference>
<dbReference type="Gene3D" id="2.60.120.590">
    <property type="entry name" value="Alpha-ketoglutarate-dependent dioxygenase AlkB-like"/>
    <property type="match status" value="1"/>
</dbReference>
<dbReference type="GeneID" id="92051910"/>
<gene>
    <name evidence="1" type="ORF">PG997_014536</name>
</gene>
<dbReference type="Proteomes" id="UP001433268">
    <property type="component" value="Unassembled WGS sequence"/>
</dbReference>
<comment type="caution">
    <text evidence="1">The sequence shown here is derived from an EMBL/GenBank/DDBJ whole genome shotgun (WGS) entry which is preliminary data.</text>
</comment>
<reference evidence="1 2" key="1">
    <citation type="submission" date="2023-01" db="EMBL/GenBank/DDBJ databases">
        <title>Analysis of 21 Apiospora genomes using comparative genomics revels a genus with tremendous synthesis potential of carbohydrate active enzymes and secondary metabolites.</title>
        <authorList>
            <person name="Sorensen T."/>
        </authorList>
    </citation>
    <scope>NUCLEOTIDE SEQUENCE [LARGE SCALE GENOMIC DNA]</scope>
    <source>
        <strain evidence="1 2">CBS 114990</strain>
    </source>
</reference>
<dbReference type="InterPro" id="IPR037151">
    <property type="entry name" value="AlkB-like_sf"/>
</dbReference>
<dbReference type="RefSeq" id="XP_066661038.1">
    <property type="nucleotide sequence ID" value="XM_066818850.1"/>
</dbReference>
<accession>A0ABR1UU37</accession>
<evidence type="ECO:0008006" key="3">
    <source>
        <dbReference type="Google" id="ProtNLM"/>
    </source>
</evidence>
<protein>
    <recommendedName>
        <fullName evidence="3">Alpha-ketoglutarate-dependent dioxygenase AlkB-like domain-containing protein</fullName>
    </recommendedName>
</protein>